<dbReference type="InterPro" id="IPR026262">
    <property type="entry name" value="DinJ"/>
</dbReference>
<evidence type="ECO:0000256" key="2">
    <source>
        <dbReference type="ARBA" id="ARBA00022649"/>
    </source>
</evidence>
<comment type="similarity">
    <text evidence="1">Belongs to the RelB/DinJ antitoxin family.</text>
</comment>
<dbReference type="RefSeq" id="WP_125601626.1">
    <property type="nucleotide sequence ID" value="NZ_JBHSSM010000014.1"/>
</dbReference>
<evidence type="ECO:0000313" key="4">
    <source>
        <dbReference type="Proteomes" id="UP001596310"/>
    </source>
</evidence>
<dbReference type="Proteomes" id="UP001596310">
    <property type="component" value="Unassembled WGS sequence"/>
</dbReference>
<gene>
    <name evidence="3" type="ORF">ACFQHW_04165</name>
</gene>
<keyword evidence="4" id="KW-1185">Reference proteome</keyword>
<dbReference type="Gene3D" id="1.10.1220.10">
    <property type="entry name" value="Met repressor-like"/>
    <property type="match status" value="1"/>
</dbReference>
<sequence>MASINVRIDEDTKKESQEILEALGMDLTTGIRVFLNQVIAEKGLPFAVKLSPLEASIMEMKMGQTKTVSSVKELMDDINND</sequence>
<dbReference type="Pfam" id="PF04221">
    <property type="entry name" value="RelB"/>
    <property type="match status" value="1"/>
</dbReference>
<keyword evidence="2" id="KW-1277">Toxin-antitoxin system</keyword>
<organism evidence="3 4">
    <name type="scientific">Lapidilactobacillus achengensis</name>
    <dbReference type="NCBI Taxonomy" id="2486000"/>
    <lineage>
        <taxon>Bacteria</taxon>
        <taxon>Bacillati</taxon>
        <taxon>Bacillota</taxon>
        <taxon>Bacilli</taxon>
        <taxon>Lactobacillales</taxon>
        <taxon>Lactobacillaceae</taxon>
        <taxon>Lapidilactobacillus</taxon>
    </lineage>
</organism>
<proteinExistence type="inferred from homology"/>
<dbReference type="InterPro" id="IPR007337">
    <property type="entry name" value="RelB/DinJ"/>
</dbReference>
<reference evidence="4" key="1">
    <citation type="journal article" date="2019" name="Int. J. Syst. Evol. Microbiol.">
        <title>The Global Catalogue of Microorganisms (GCM) 10K type strain sequencing project: providing services to taxonomists for standard genome sequencing and annotation.</title>
        <authorList>
            <consortium name="The Broad Institute Genomics Platform"/>
            <consortium name="The Broad Institute Genome Sequencing Center for Infectious Disease"/>
            <person name="Wu L."/>
            <person name="Ma J."/>
        </authorList>
    </citation>
    <scope>NUCLEOTIDE SEQUENCE [LARGE SCALE GENOMIC DNA]</scope>
    <source>
        <strain evidence="4">CCM 8897</strain>
    </source>
</reference>
<name>A0ABW1ULE4_9LACO</name>
<dbReference type="PANTHER" id="PTHR38781:SF1">
    <property type="entry name" value="ANTITOXIN DINJ-RELATED"/>
    <property type="match status" value="1"/>
</dbReference>
<accession>A0ABW1ULE4</accession>
<dbReference type="InterPro" id="IPR013321">
    <property type="entry name" value="Arc_rbn_hlx_hlx"/>
</dbReference>
<evidence type="ECO:0000313" key="3">
    <source>
        <dbReference type="EMBL" id="MFC6314762.1"/>
    </source>
</evidence>
<comment type="caution">
    <text evidence="3">The sequence shown here is derived from an EMBL/GenBank/DDBJ whole genome shotgun (WGS) entry which is preliminary data.</text>
</comment>
<evidence type="ECO:0000256" key="1">
    <source>
        <dbReference type="ARBA" id="ARBA00010562"/>
    </source>
</evidence>
<dbReference type="PANTHER" id="PTHR38781">
    <property type="entry name" value="ANTITOXIN DINJ-RELATED"/>
    <property type="match status" value="1"/>
</dbReference>
<dbReference type="NCBIfam" id="TIGR02384">
    <property type="entry name" value="RelB_DinJ"/>
    <property type="match status" value="1"/>
</dbReference>
<dbReference type="EMBL" id="JBHSSM010000014">
    <property type="protein sequence ID" value="MFC6314762.1"/>
    <property type="molecule type" value="Genomic_DNA"/>
</dbReference>
<protein>
    <submittedName>
        <fullName evidence="3">Type II toxin-antitoxin system RelB/DinJ family antitoxin</fullName>
    </submittedName>
</protein>
<dbReference type="PIRSF" id="PIRSF003108">
    <property type="entry name" value="DinJ"/>
    <property type="match status" value="1"/>
</dbReference>